<dbReference type="PROSITE" id="PS51194">
    <property type="entry name" value="HELICASE_CTER"/>
    <property type="match status" value="1"/>
</dbReference>
<dbReference type="SUPFAM" id="SSF52540">
    <property type="entry name" value="P-loop containing nucleoside triphosphate hydrolases"/>
    <property type="match status" value="2"/>
</dbReference>
<comment type="caution">
    <text evidence="9">The sequence shown here is derived from an EMBL/GenBank/DDBJ whole genome shotgun (WGS) entry which is preliminary data.</text>
</comment>
<dbReference type="EMBL" id="RXIC02000019">
    <property type="protein sequence ID" value="KAB1225241.1"/>
    <property type="molecule type" value="Genomic_DNA"/>
</dbReference>
<dbReference type="AlphaFoldDB" id="A0A6A1WJ69"/>
<name>A0A6A1WJ69_9ROSI</name>
<evidence type="ECO:0000259" key="8">
    <source>
        <dbReference type="PROSITE" id="PS51194"/>
    </source>
</evidence>
<dbReference type="Gene3D" id="3.40.50.300">
    <property type="entry name" value="P-loop containing nucleotide triphosphate hydrolases"/>
    <property type="match status" value="1"/>
</dbReference>
<dbReference type="Pfam" id="PF00271">
    <property type="entry name" value="Helicase_C"/>
    <property type="match status" value="1"/>
</dbReference>
<keyword evidence="6" id="KW-0539">Nucleus</keyword>
<dbReference type="PANTHER" id="PTHR47157">
    <property type="entry name" value="CHROMODOMAIN-HELICASE-DNA-BINDING PROTEIN 1-LIKE"/>
    <property type="match status" value="1"/>
</dbReference>
<dbReference type="SMART" id="SM00490">
    <property type="entry name" value="HELICc"/>
    <property type="match status" value="1"/>
</dbReference>
<dbReference type="GO" id="GO:0005524">
    <property type="term" value="F:ATP binding"/>
    <property type="evidence" value="ECO:0007669"/>
    <property type="project" value="UniProtKB-KW"/>
</dbReference>
<protein>
    <submittedName>
        <fullName evidence="9">Chromodomain-helicase-DNA-binding protein 1-like</fullName>
    </submittedName>
</protein>
<evidence type="ECO:0000256" key="4">
    <source>
        <dbReference type="ARBA" id="ARBA00022801"/>
    </source>
</evidence>
<gene>
    <name evidence="9" type="ORF">CJ030_MR1G017638</name>
</gene>
<dbReference type="Pfam" id="PF00176">
    <property type="entry name" value="SNF2-rel_dom"/>
    <property type="match status" value="1"/>
</dbReference>
<dbReference type="GO" id="GO:0016787">
    <property type="term" value="F:hydrolase activity"/>
    <property type="evidence" value="ECO:0007669"/>
    <property type="project" value="UniProtKB-KW"/>
</dbReference>
<dbReference type="InterPro" id="IPR014001">
    <property type="entry name" value="Helicase_ATP-bd"/>
</dbReference>
<dbReference type="InterPro" id="IPR049730">
    <property type="entry name" value="SNF2/RAD54-like_C"/>
</dbReference>
<dbReference type="InterPro" id="IPR000330">
    <property type="entry name" value="SNF2_N"/>
</dbReference>
<dbReference type="InterPro" id="IPR001650">
    <property type="entry name" value="Helicase_C-like"/>
</dbReference>
<dbReference type="PANTHER" id="PTHR47157:SF1">
    <property type="entry name" value="CHROMODOMAIN-HELICASE-DNA-BINDING PROTEIN 1-LIKE"/>
    <property type="match status" value="1"/>
</dbReference>
<dbReference type="OrthoDB" id="5857104at2759"/>
<evidence type="ECO:0000256" key="5">
    <source>
        <dbReference type="ARBA" id="ARBA00022840"/>
    </source>
</evidence>
<reference evidence="9 10" key="1">
    <citation type="journal article" date="2019" name="Plant Biotechnol. J.">
        <title>The red bayberry genome and genetic basis of sex determination.</title>
        <authorList>
            <person name="Jia H.M."/>
            <person name="Jia H.J."/>
            <person name="Cai Q.L."/>
            <person name="Wang Y."/>
            <person name="Zhao H.B."/>
            <person name="Yang W.F."/>
            <person name="Wang G.Y."/>
            <person name="Li Y.H."/>
            <person name="Zhan D.L."/>
            <person name="Shen Y.T."/>
            <person name="Niu Q.F."/>
            <person name="Chang L."/>
            <person name="Qiu J."/>
            <person name="Zhao L."/>
            <person name="Xie H.B."/>
            <person name="Fu W.Y."/>
            <person name="Jin J."/>
            <person name="Li X.W."/>
            <person name="Jiao Y."/>
            <person name="Zhou C.C."/>
            <person name="Tu T."/>
            <person name="Chai C.Y."/>
            <person name="Gao J.L."/>
            <person name="Fan L.J."/>
            <person name="van de Weg E."/>
            <person name="Wang J.Y."/>
            <person name="Gao Z.S."/>
        </authorList>
    </citation>
    <scope>NUCLEOTIDE SEQUENCE [LARGE SCALE GENOMIC DNA]</scope>
    <source>
        <tissue evidence="9">Leaves</tissue>
    </source>
</reference>
<dbReference type="InterPro" id="IPR031053">
    <property type="entry name" value="ALC1"/>
</dbReference>
<dbReference type="SUPFAM" id="SSF52949">
    <property type="entry name" value="Macro domain-like"/>
    <property type="match status" value="1"/>
</dbReference>
<feature type="domain" description="Helicase ATP-binding" evidence="7">
    <location>
        <begin position="1"/>
        <end position="164"/>
    </location>
</feature>
<evidence type="ECO:0000256" key="1">
    <source>
        <dbReference type="ARBA" id="ARBA00004123"/>
    </source>
</evidence>
<dbReference type="Gene3D" id="3.40.50.10810">
    <property type="entry name" value="Tandem AAA-ATPase domain"/>
    <property type="match status" value="1"/>
</dbReference>
<dbReference type="PROSITE" id="PS51192">
    <property type="entry name" value="HELICASE_ATP_BIND_1"/>
    <property type="match status" value="1"/>
</dbReference>
<dbReference type="CDD" id="cd18793">
    <property type="entry name" value="SF2_C_SNF"/>
    <property type="match status" value="1"/>
</dbReference>
<proteinExistence type="inferred from homology"/>
<keyword evidence="9" id="KW-0238">DNA-binding</keyword>
<evidence type="ECO:0000256" key="6">
    <source>
        <dbReference type="ARBA" id="ARBA00023242"/>
    </source>
</evidence>
<dbReference type="InterPro" id="IPR043472">
    <property type="entry name" value="Macro_dom-like"/>
</dbReference>
<dbReference type="GO" id="GO:0006338">
    <property type="term" value="P:chromatin remodeling"/>
    <property type="evidence" value="ECO:0007669"/>
    <property type="project" value="InterPro"/>
</dbReference>
<dbReference type="FunFam" id="3.40.50.300:FF:001488">
    <property type="entry name" value="Putative helicase CHR10"/>
    <property type="match status" value="1"/>
</dbReference>
<evidence type="ECO:0000259" key="7">
    <source>
        <dbReference type="PROSITE" id="PS51192"/>
    </source>
</evidence>
<keyword evidence="3" id="KW-0547">Nucleotide-binding</keyword>
<accession>A0A6A1WJ69</accession>
<dbReference type="GO" id="GO:0005634">
    <property type="term" value="C:nucleus"/>
    <property type="evidence" value="ECO:0007669"/>
    <property type="project" value="UniProtKB-SubCell"/>
</dbReference>
<keyword evidence="5" id="KW-0067">ATP-binding</keyword>
<keyword evidence="9" id="KW-0347">Helicase</keyword>
<comment type="subcellular location">
    <subcellularLocation>
        <location evidence="1">Nucleus</location>
    </subcellularLocation>
</comment>
<organism evidence="9 10">
    <name type="scientific">Morella rubra</name>
    <name type="common">Chinese bayberry</name>
    <dbReference type="NCBI Taxonomy" id="262757"/>
    <lineage>
        <taxon>Eukaryota</taxon>
        <taxon>Viridiplantae</taxon>
        <taxon>Streptophyta</taxon>
        <taxon>Embryophyta</taxon>
        <taxon>Tracheophyta</taxon>
        <taxon>Spermatophyta</taxon>
        <taxon>Magnoliopsida</taxon>
        <taxon>eudicotyledons</taxon>
        <taxon>Gunneridae</taxon>
        <taxon>Pentapetalae</taxon>
        <taxon>rosids</taxon>
        <taxon>fabids</taxon>
        <taxon>Fagales</taxon>
        <taxon>Myricaceae</taxon>
        <taxon>Morella</taxon>
    </lineage>
</organism>
<dbReference type="GO" id="GO:0006281">
    <property type="term" value="P:DNA repair"/>
    <property type="evidence" value="ECO:0007669"/>
    <property type="project" value="InterPro"/>
</dbReference>
<sequence length="836" mass="94195">MGLGKTLQAISFLCYLKVHEMSPGPFLVLCPLSVTDGWVSEIVKFAPNLKVLQYVGEKQHRRSLRGTIYEHVKEQSSSYNGMSLPFDVLLTTYDIALIDQDFLSQIPWQYAIIDEAQRLKNPSSVLYKLLKERFLIPRRLLMTGTPIQNNLKELWALMHFCMPSVFGTLDQFLSTFKEAADCSLGHDAGEVTELLRSLKYIVGAFMLRRTKSRLIECGNLVLPTLTEITIMVPLVSLQKKVYMSILRKELPKLLALSLGTSNHQSLQNIVIQLRKACSHPYLFPGIEPEPFEEGEHLVQASGKLMILDQLLQKLHDSGHRVLLFAQMTHTLDILQDFLELRKYSYERLDGSVRAEERFSAIRSFSGQSVKGSLNSGSDRNGAFVFMISTRAGGVGLNLVAADTVIFYEQDWNPQVDKQALQRAHRIGQMNNVLSINLVSRRTVEEVIMRRAERKLQLCQNVMGDVVMNREGKEIAGVETVDLQSLVFGLHMFDPIDLSTEKWGELQVFELNVMVEKVLEKRYEQVVGKEDRKFELSPSDVTNGSDIVMGGSHTSIDLNPGLDEASYLSWVEKLKEASQSGSNLVMELGSRREAPEKKHLKLEAARKKAEEKKLSKWEVHGYHSLCVKDPVCPGNGDMMADSGSLNFVYGDCTQPSKVCSSEPTIIFSCVDDSGNWGHGGMFDALAKLCASIPDVYQRASEFEDLHLGDLHLLRINEDCDEQSTDGCPPQWVALAVVQSYSSRRKVPRSKISLSDLECCLSKTSFSAAQNSASIHMPRIGYQDGSNRSDWYTVERLLRKYSFHIWHKNLRVLLPTVGLRLGLCFGHLWASAMFLLRL</sequence>
<dbReference type="InterPro" id="IPR027417">
    <property type="entry name" value="P-loop_NTPase"/>
</dbReference>
<evidence type="ECO:0000313" key="9">
    <source>
        <dbReference type="EMBL" id="KAB1225241.1"/>
    </source>
</evidence>
<evidence type="ECO:0000313" key="10">
    <source>
        <dbReference type="Proteomes" id="UP000516437"/>
    </source>
</evidence>
<evidence type="ECO:0000256" key="2">
    <source>
        <dbReference type="ARBA" id="ARBA00007025"/>
    </source>
</evidence>
<keyword evidence="4" id="KW-0378">Hydrolase</keyword>
<keyword evidence="10" id="KW-1185">Reference proteome</keyword>
<dbReference type="GO" id="GO:0003677">
    <property type="term" value="F:DNA binding"/>
    <property type="evidence" value="ECO:0007669"/>
    <property type="project" value="UniProtKB-KW"/>
</dbReference>
<evidence type="ECO:0000256" key="3">
    <source>
        <dbReference type="ARBA" id="ARBA00022741"/>
    </source>
</evidence>
<dbReference type="SMART" id="SM00487">
    <property type="entry name" value="DEXDc"/>
    <property type="match status" value="1"/>
</dbReference>
<dbReference type="Gene3D" id="3.40.220.10">
    <property type="entry name" value="Leucine Aminopeptidase, subunit E, domain 1"/>
    <property type="match status" value="1"/>
</dbReference>
<feature type="domain" description="Helicase C-terminal" evidence="8">
    <location>
        <begin position="306"/>
        <end position="473"/>
    </location>
</feature>
<dbReference type="Proteomes" id="UP000516437">
    <property type="component" value="Chromosome 1"/>
</dbReference>
<comment type="similarity">
    <text evidence="2">Belongs to the SNF2/RAD54 helicase family.</text>
</comment>
<dbReference type="GO" id="GO:0003678">
    <property type="term" value="F:DNA helicase activity"/>
    <property type="evidence" value="ECO:0007669"/>
    <property type="project" value="InterPro"/>
</dbReference>
<dbReference type="InterPro" id="IPR038718">
    <property type="entry name" value="SNF2-like_sf"/>
</dbReference>